<gene>
    <name evidence="14" type="ORF">JMJ35_010433</name>
</gene>
<dbReference type="Proteomes" id="UP001166286">
    <property type="component" value="Unassembled WGS sequence"/>
</dbReference>
<evidence type="ECO:0000313" key="14">
    <source>
        <dbReference type="EMBL" id="KAK0507395.1"/>
    </source>
</evidence>
<sequence length="231" mass="25479">MAGSAALVVPALKKHTATVIWAHGLGDSGAGWMDIAKNYRRRGIFDEVKFIFPNAPTIPITVNFGMQMPGWYDITTFDSLAQAHDQPGILKSRDYFNSLIKEEIDKGISSSRIVLGGFSQGGAISLFTGITSPHSLAGIFGLSSYLLLHDKLASYMNSSNEENKNVPIFMGHGDSDPLVKHEWGLDTAKSLRELGFKSIDFRTYKGLAHSADMKEMDDLEKWLEKRLPALD</sequence>
<keyword evidence="7" id="KW-0378">Hydrolase</keyword>
<organism evidence="14 15">
    <name type="scientific">Cladonia borealis</name>
    <dbReference type="NCBI Taxonomy" id="184061"/>
    <lineage>
        <taxon>Eukaryota</taxon>
        <taxon>Fungi</taxon>
        <taxon>Dikarya</taxon>
        <taxon>Ascomycota</taxon>
        <taxon>Pezizomycotina</taxon>
        <taxon>Lecanoromycetes</taxon>
        <taxon>OSLEUM clade</taxon>
        <taxon>Lecanoromycetidae</taxon>
        <taxon>Lecanorales</taxon>
        <taxon>Lecanorineae</taxon>
        <taxon>Cladoniaceae</taxon>
        <taxon>Cladonia</taxon>
    </lineage>
</organism>
<dbReference type="SUPFAM" id="SSF53474">
    <property type="entry name" value="alpha/beta-Hydrolases"/>
    <property type="match status" value="1"/>
</dbReference>
<dbReference type="EC" id="3.1.2.22" evidence="3"/>
<comment type="subcellular location">
    <subcellularLocation>
        <location evidence="1">Cytoplasm</location>
    </subcellularLocation>
</comment>
<comment type="function">
    <text evidence="10">Hydrolyzes fatty acids from S-acylated cysteine residues in proteins with a strong preference for palmitoylated G-alpha proteins over other acyl substrates. Mediates the deacylation of G-alpha proteins such as GPA1 in vivo, but has weak or no activity toward palmitoylated Ras proteins. Has weak lysophospholipase activity in vitro; however such activity may not exist in vivo.</text>
</comment>
<name>A0AA39QSR3_9LECA</name>
<dbReference type="GO" id="GO:0006631">
    <property type="term" value="P:fatty acid metabolic process"/>
    <property type="evidence" value="ECO:0007669"/>
    <property type="project" value="UniProtKB-KW"/>
</dbReference>
<dbReference type="InterPro" id="IPR003140">
    <property type="entry name" value="PLipase/COase/thioEstase"/>
</dbReference>
<comment type="similarity">
    <text evidence="2">Belongs to the AB hydrolase superfamily. AB hydrolase 2 family.</text>
</comment>
<protein>
    <recommendedName>
        <fullName evidence="4">Acyl-protein thioesterase 1</fullName>
        <ecNumber evidence="3">3.1.2.22</ecNumber>
    </recommendedName>
    <alternativeName>
        <fullName evidence="11">Palmitoyl-protein hydrolase</fullName>
    </alternativeName>
</protein>
<comment type="caution">
    <text evidence="14">The sequence shown here is derived from an EMBL/GenBank/DDBJ whole genome shotgun (WGS) entry which is preliminary data.</text>
</comment>
<keyword evidence="5" id="KW-0719">Serine esterase</keyword>
<evidence type="ECO:0000256" key="10">
    <source>
        <dbReference type="ARBA" id="ARBA00029392"/>
    </source>
</evidence>
<evidence type="ECO:0000256" key="1">
    <source>
        <dbReference type="ARBA" id="ARBA00004496"/>
    </source>
</evidence>
<evidence type="ECO:0000256" key="2">
    <source>
        <dbReference type="ARBA" id="ARBA00006499"/>
    </source>
</evidence>
<reference evidence="14" key="1">
    <citation type="submission" date="2023-03" db="EMBL/GenBank/DDBJ databases">
        <title>Complete genome of Cladonia borealis.</title>
        <authorList>
            <person name="Park H."/>
        </authorList>
    </citation>
    <scope>NUCLEOTIDE SEQUENCE</scope>
    <source>
        <strain evidence="14">ANT050790</strain>
    </source>
</reference>
<evidence type="ECO:0000256" key="7">
    <source>
        <dbReference type="ARBA" id="ARBA00022801"/>
    </source>
</evidence>
<evidence type="ECO:0000256" key="12">
    <source>
        <dbReference type="ARBA" id="ARBA00047337"/>
    </source>
</evidence>
<accession>A0AA39QSR3</accession>
<evidence type="ECO:0000313" key="15">
    <source>
        <dbReference type="Proteomes" id="UP001166286"/>
    </source>
</evidence>
<proteinExistence type="inferred from homology"/>
<dbReference type="InterPro" id="IPR050565">
    <property type="entry name" value="LYPA1-2/EST-like"/>
</dbReference>
<evidence type="ECO:0000256" key="6">
    <source>
        <dbReference type="ARBA" id="ARBA00022490"/>
    </source>
</evidence>
<evidence type="ECO:0000256" key="11">
    <source>
        <dbReference type="ARBA" id="ARBA00031195"/>
    </source>
</evidence>
<evidence type="ECO:0000256" key="4">
    <source>
        <dbReference type="ARBA" id="ARBA00014923"/>
    </source>
</evidence>
<dbReference type="PANTHER" id="PTHR10655">
    <property type="entry name" value="LYSOPHOSPHOLIPASE-RELATED"/>
    <property type="match status" value="1"/>
</dbReference>
<keyword evidence="8" id="KW-0276">Fatty acid metabolism</keyword>
<dbReference type="InterPro" id="IPR029058">
    <property type="entry name" value="AB_hydrolase_fold"/>
</dbReference>
<evidence type="ECO:0000256" key="8">
    <source>
        <dbReference type="ARBA" id="ARBA00022832"/>
    </source>
</evidence>
<dbReference type="PANTHER" id="PTHR10655:SF17">
    <property type="entry name" value="LYSOPHOSPHOLIPASE-LIKE PROTEIN 1"/>
    <property type="match status" value="1"/>
</dbReference>
<dbReference type="GO" id="GO:0008474">
    <property type="term" value="F:palmitoyl-(protein) hydrolase activity"/>
    <property type="evidence" value="ECO:0007669"/>
    <property type="project" value="UniProtKB-EC"/>
</dbReference>
<evidence type="ECO:0000256" key="3">
    <source>
        <dbReference type="ARBA" id="ARBA00012423"/>
    </source>
</evidence>
<keyword evidence="15" id="KW-1185">Reference proteome</keyword>
<keyword evidence="6" id="KW-0963">Cytoplasm</keyword>
<feature type="domain" description="Phospholipase/carboxylesterase/thioesterase" evidence="13">
    <location>
        <begin position="7"/>
        <end position="225"/>
    </location>
</feature>
<evidence type="ECO:0000259" key="13">
    <source>
        <dbReference type="Pfam" id="PF02230"/>
    </source>
</evidence>
<dbReference type="EMBL" id="JAFEKC020000024">
    <property type="protein sequence ID" value="KAK0507395.1"/>
    <property type="molecule type" value="Genomic_DNA"/>
</dbReference>
<keyword evidence="9" id="KW-0443">Lipid metabolism</keyword>
<dbReference type="GO" id="GO:0005737">
    <property type="term" value="C:cytoplasm"/>
    <property type="evidence" value="ECO:0007669"/>
    <property type="project" value="UniProtKB-SubCell"/>
</dbReference>
<dbReference type="Gene3D" id="3.40.50.1820">
    <property type="entry name" value="alpha/beta hydrolase"/>
    <property type="match status" value="1"/>
</dbReference>
<evidence type="ECO:0000256" key="5">
    <source>
        <dbReference type="ARBA" id="ARBA00022487"/>
    </source>
</evidence>
<evidence type="ECO:0000256" key="9">
    <source>
        <dbReference type="ARBA" id="ARBA00023098"/>
    </source>
</evidence>
<comment type="catalytic activity">
    <reaction evidence="12">
        <text>S-hexadecanoyl-L-cysteinyl-[protein] + H2O = L-cysteinyl-[protein] + hexadecanoate + H(+)</text>
        <dbReference type="Rhea" id="RHEA:19233"/>
        <dbReference type="Rhea" id="RHEA-COMP:10131"/>
        <dbReference type="Rhea" id="RHEA-COMP:11032"/>
        <dbReference type="ChEBI" id="CHEBI:7896"/>
        <dbReference type="ChEBI" id="CHEBI:15377"/>
        <dbReference type="ChEBI" id="CHEBI:15378"/>
        <dbReference type="ChEBI" id="CHEBI:29950"/>
        <dbReference type="ChEBI" id="CHEBI:74151"/>
        <dbReference type="EC" id="3.1.2.22"/>
    </reaction>
</comment>
<dbReference type="AlphaFoldDB" id="A0AA39QSR3"/>
<dbReference type="Pfam" id="PF02230">
    <property type="entry name" value="Abhydrolase_2"/>
    <property type="match status" value="1"/>
</dbReference>
<dbReference type="FunFam" id="3.40.50.1820:FF:000010">
    <property type="entry name" value="Acyl-protein thioesterase 2"/>
    <property type="match status" value="1"/>
</dbReference>
<dbReference type="GO" id="GO:0052689">
    <property type="term" value="F:carboxylic ester hydrolase activity"/>
    <property type="evidence" value="ECO:0007669"/>
    <property type="project" value="UniProtKB-KW"/>
</dbReference>